<dbReference type="Gene3D" id="1.20.1280.50">
    <property type="match status" value="1"/>
</dbReference>
<evidence type="ECO:0000313" key="3">
    <source>
        <dbReference type="EMBL" id="EME39572.1"/>
    </source>
</evidence>
<sequence length="275" mass="31413">MGIVAWELYHLECYRQWPELPEVAVKGGPQKTVRRSEGDRTRAATHTAGTAASSCSRVFGIAELAQEIFLRLHQSDLLCRAQQVCRQWHMIITSTRAIREHLFLDSISDVQPWLITTSYSPVLSTEQPNTWAESEQACLSRTIIENPFLPLLDMGRLLSEPFARPDATWRNMLVTQPGLLRISWWHDDHASLGYVKTQSQGLTMGELADSEAVPGALGWSAWKAYGDYHQLKALRAEMRLSLDRLRELREWSCAGELPEYEVWEEKTSQSMRLDL</sequence>
<keyword evidence="4" id="KW-1185">Reference proteome</keyword>
<protein>
    <recommendedName>
        <fullName evidence="2">F-box domain-containing protein</fullName>
    </recommendedName>
</protein>
<dbReference type="AlphaFoldDB" id="M2XJD7"/>
<dbReference type="HOGENOM" id="CLU_1012026_0_0_1"/>
<dbReference type="EMBL" id="KB446545">
    <property type="protein sequence ID" value="EME39572.1"/>
    <property type="molecule type" value="Genomic_DNA"/>
</dbReference>
<reference evidence="3 4" key="2">
    <citation type="journal article" date="2012" name="PLoS Pathog.">
        <title>Diverse lifestyles and strategies of plant pathogenesis encoded in the genomes of eighteen Dothideomycetes fungi.</title>
        <authorList>
            <person name="Ohm R.A."/>
            <person name="Feau N."/>
            <person name="Henrissat B."/>
            <person name="Schoch C.L."/>
            <person name="Horwitz B.A."/>
            <person name="Barry K.W."/>
            <person name="Condon B.J."/>
            <person name="Copeland A.C."/>
            <person name="Dhillon B."/>
            <person name="Glaser F."/>
            <person name="Hesse C.N."/>
            <person name="Kosti I."/>
            <person name="LaButti K."/>
            <person name="Lindquist E.A."/>
            <person name="Lucas S."/>
            <person name="Salamov A.A."/>
            <person name="Bradshaw R.E."/>
            <person name="Ciuffetti L."/>
            <person name="Hamelin R.C."/>
            <person name="Kema G.H.J."/>
            <person name="Lawrence C."/>
            <person name="Scott J.A."/>
            <person name="Spatafora J.W."/>
            <person name="Turgeon B.G."/>
            <person name="de Wit P.J.G.M."/>
            <person name="Zhong S."/>
            <person name="Goodwin S.B."/>
            <person name="Grigoriev I.V."/>
        </authorList>
    </citation>
    <scope>NUCLEOTIDE SEQUENCE [LARGE SCALE GENOMIC DNA]</scope>
    <source>
        <strain evidence="4">NZE10 / CBS 128990</strain>
    </source>
</reference>
<dbReference type="OrthoDB" id="3643498at2759"/>
<dbReference type="SUPFAM" id="SSF81383">
    <property type="entry name" value="F-box domain"/>
    <property type="match status" value="1"/>
</dbReference>
<proteinExistence type="predicted"/>
<evidence type="ECO:0000259" key="2">
    <source>
        <dbReference type="Pfam" id="PF12937"/>
    </source>
</evidence>
<dbReference type="CDD" id="cd09917">
    <property type="entry name" value="F-box_SF"/>
    <property type="match status" value="1"/>
</dbReference>
<evidence type="ECO:0000313" key="4">
    <source>
        <dbReference type="Proteomes" id="UP000016933"/>
    </source>
</evidence>
<dbReference type="InterPro" id="IPR036047">
    <property type="entry name" value="F-box-like_dom_sf"/>
</dbReference>
<feature type="domain" description="F-box" evidence="2">
    <location>
        <begin position="63"/>
        <end position="101"/>
    </location>
</feature>
<dbReference type="eggNOG" id="ENOG502QZW9">
    <property type="taxonomic scope" value="Eukaryota"/>
</dbReference>
<dbReference type="Proteomes" id="UP000016933">
    <property type="component" value="Unassembled WGS sequence"/>
</dbReference>
<dbReference type="Pfam" id="PF12937">
    <property type="entry name" value="F-box-like"/>
    <property type="match status" value="1"/>
</dbReference>
<accession>M2XJD7</accession>
<dbReference type="OMA" id="WSAWKAY"/>
<feature type="region of interest" description="Disordered" evidence="1">
    <location>
        <begin position="28"/>
        <end position="47"/>
    </location>
</feature>
<name>M2XJD7_DOTSN</name>
<reference evidence="4" key="1">
    <citation type="journal article" date="2012" name="PLoS Genet.">
        <title>The genomes of the fungal plant pathogens Cladosporium fulvum and Dothistroma septosporum reveal adaptation to different hosts and lifestyles but also signatures of common ancestry.</title>
        <authorList>
            <person name="de Wit P.J.G.M."/>
            <person name="van der Burgt A."/>
            <person name="Oekmen B."/>
            <person name="Stergiopoulos I."/>
            <person name="Abd-Elsalam K.A."/>
            <person name="Aerts A.L."/>
            <person name="Bahkali A.H."/>
            <person name="Beenen H.G."/>
            <person name="Chettri P."/>
            <person name="Cox M.P."/>
            <person name="Datema E."/>
            <person name="de Vries R.P."/>
            <person name="Dhillon B."/>
            <person name="Ganley A.R."/>
            <person name="Griffiths S.A."/>
            <person name="Guo Y."/>
            <person name="Hamelin R.C."/>
            <person name="Henrissat B."/>
            <person name="Kabir M.S."/>
            <person name="Jashni M.K."/>
            <person name="Kema G."/>
            <person name="Klaubauf S."/>
            <person name="Lapidus A."/>
            <person name="Levasseur A."/>
            <person name="Lindquist E."/>
            <person name="Mehrabi R."/>
            <person name="Ohm R.A."/>
            <person name="Owen T.J."/>
            <person name="Salamov A."/>
            <person name="Schwelm A."/>
            <person name="Schijlen E."/>
            <person name="Sun H."/>
            <person name="van den Burg H.A."/>
            <person name="van Ham R.C.H.J."/>
            <person name="Zhang S."/>
            <person name="Goodwin S.B."/>
            <person name="Grigoriev I.V."/>
            <person name="Collemare J."/>
            <person name="Bradshaw R.E."/>
        </authorList>
    </citation>
    <scope>NUCLEOTIDE SEQUENCE [LARGE SCALE GENOMIC DNA]</scope>
    <source>
        <strain evidence="4">NZE10 / CBS 128990</strain>
    </source>
</reference>
<dbReference type="InterPro" id="IPR001810">
    <property type="entry name" value="F-box_dom"/>
</dbReference>
<evidence type="ECO:0000256" key="1">
    <source>
        <dbReference type="SAM" id="MobiDB-lite"/>
    </source>
</evidence>
<organism evidence="3 4">
    <name type="scientific">Dothistroma septosporum (strain NZE10 / CBS 128990)</name>
    <name type="common">Red band needle blight fungus</name>
    <name type="synonym">Mycosphaerella pini</name>
    <dbReference type="NCBI Taxonomy" id="675120"/>
    <lineage>
        <taxon>Eukaryota</taxon>
        <taxon>Fungi</taxon>
        <taxon>Dikarya</taxon>
        <taxon>Ascomycota</taxon>
        <taxon>Pezizomycotina</taxon>
        <taxon>Dothideomycetes</taxon>
        <taxon>Dothideomycetidae</taxon>
        <taxon>Mycosphaerellales</taxon>
        <taxon>Mycosphaerellaceae</taxon>
        <taxon>Dothistroma</taxon>
    </lineage>
</organism>
<gene>
    <name evidence="3" type="ORF">DOTSEDRAFT_75286</name>
</gene>